<feature type="binding site" evidence="11">
    <location>
        <position position="310"/>
    </location>
    <ligand>
        <name>ADP</name>
        <dbReference type="ChEBI" id="CHEBI:456216"/>
    </ligand>
</feature>
<evidence type="ECO:0000256" key="6">
    <source>
        <dbReference type="ARBA" id="ARBA00022798"/>
    </source>
</evidence>
<feature type="binding site" evidence="11">
    <location>
        <position position="14"/>
    </location>
    <ligand>
        <name>ATP</name>
        <dbReference type="ChEBI" id="CHEBI:30616"/>
    </ligand>
</feature>
<dbReference type="NCBIfam" id="TIGR01311">
    <property type="entry name" value="glycerol_kin"/>
    <property type="match status" value="1"/>
</dbReference>
<dbReference type="EC" id="2.7.1.30" evidence="11"/>
<dbReference type="InterPro" id="IPR000577">
    <property type="entry name" value="Carb_kinase_FGGY"/>
</dbReference>
<feature type="binding site" evidence="11">
    <location>
        <position position="83"/>
    </location>
    <ligand>
        <name>sn-glycerol 3-phosphate</name>
        <dbReference type="ChEBI" id="CHEBI:57597"/>
    </ligand>
</feature>
<comment type="caution">
    <text evidence="15">The sequence shown here is derived from an EMBL/GenBank/DDBJ whole genome shotgun (WGS) entry which is preliminary data.</text>
</comment>
<dbReference type="PIRSF" id="PIRSF000538">
    <property type="entry name" value="GlpK"/>
    <property type="match status" value="1"/>
</dbReference>
<feature type="binding site" evidence="11">
    <location>
        <position position="267"/>
    </location>
    <ligand>
        <name>ATP</name>
        <dbReference type="ChEBI" id="CHEBI:30616"/>
    </ligand>
</feature>
<dbReference type="FunFam" id="3.30.420.40:FF:000007">
    <property type="entry name" value="Glycerol kinase"/>
    <property type="match status" value="1"/>
</dbReference>
<dbReference type="OrthoDB" id="9805576at2"/>
<dbReference type="AlphaFoldDB" id="A0A845L415"/>
<feature type="binding site" evidence="11">
    <location>
        <position position="245"/>
    </location>
    <ligand>
        <name>glycerol</name>
        <dbReference type="ChEBI" id="CHEBI:17754"/>
    </ligand>
</feature>
<evidence type="ECO:0000313" key="16">
    <source>
        <dbReference type="Proteomes" id="UP000463470"/>
    </source>
</evidence>
<feature type="binding site" evidence="11">
    <location>
        <position position="415"/>
    </location>
    <ligand>
        <name>ADP</name>
        <dbReference type="ChEBI" id="CHEBI:456216"/>
    </ligand>
</feature>
<feature type="binding site" evidence="11">
    <location>
        <position position="13"/>
    </location>
    <ligand>
        <name>ATP</name>
        <dbReference type="ChEBI" id="CHEBI:30616"/>
    </ligand>
</feature>
<dbReference type="GO" id="GO:0005829">
    <property type="term" value="C:cytosol"/>
    <property type="evidence" value="ECO:0007669"/>
    <property type="project" value="TreeGrafter"/>
</dbReference>
<dbReference type="GO" id="GO:0019563">
    <property type="term" value="P:glycerol catabolic process"/>
    <property type="evidence" value="ECO:0007669"/>
    <property type="project" value="UniProtKB-UniRule"/>
</dbReference>
<accession>A0A845L415</accession>
<dbReference type="Pfam" id="PF00370">
    <property type="entry name" value="FGGY_N"/>
    <property type="match status" value="1"/>
</dbReference>
<dbReference type="InterPro" id="IPR043129">
    <property type="entry name" value="ATPase_NBD"/>
</dbReference>
<feature type="binding site" evidence="11">
    <location>
        <position position="411"/>
    </location>
    <ligand>
        <name>ATP</name>
        <dbReference type="ChEBI" id="CHEBI:30616"/>
    </ligand>
</feature>
<dbReference type="Gene3D" id="3.30.420.40">
    <property type="match status" value="2"/>
</dbReference>
<dbReference type="InterPro" id="IPR018483">
    <property type="entry name" value="Carb_kinase_FGGY_CS"/>
</dbReference>
<feature type="binding site" evidence="11">
    <location>
        <position position="83"/>
    </location>
    <ligand>
        <name>glycerol</name>
        <dbReference type="ChEBI" id="CHEBI:17754"/>
    </ligand>
</feature>
<dbReference type="GO" id="GO:0006072">
    <property type="term" value="P:glycerol-3-phosphate metabolic process"/>
    <property type="evidence" value="ECO:0007669"/>
    <property type="project" value="InterPro"/>
</dbReference>
<feature type="domain" description="Carbohydrate kinase FGGY C-terminal" evidence="14">
    <location>
        <begin position="262"/>
        <end position="450"/>
    </location>
</feature>
<evidence type="ECO:0000259" key="13">
    <source>
        <dbReference type="Pfam" id="PF00370"/>
    </source>
</evidence>
<comment type="pathway">
    <text evidence="1 11">Polyol metabolism; glycerol degradation via glycerol kinase pathway; sn-glycerol 3-phosphate from glycerol: step 1/1.</text>
</comment>
<dbReference type="InterPro" id="IPR018485">
    <property type="entry name" value="FGGY_C"/>
</dbReference>
<feature type="binding site" evidence="11">
    <location>
        <position position="267"/>
    </location>
    <ligand>
        <name>ADP</name>
        <dbReference type="ChEBI" id="CHEBI:456216"/>
    </ligand>
</feature>
<comment type="catalytic activity">
    <reaction evidence="8 11">
        <text>glycerol + ATP = sn-glycerol 3-phosphate + ADP + H(+)</text>
        <dbReference type="Rhea" id="RHEA:21644"/>
        <dbReference type="ChEBI" id="CHEBI:15378"/>
        <dbReference type="ChEBI" id="CHEBI:17754"/>
        <dbReference type="ChEBI" id="CHEBI:30616"/>
        <dbReference type="ChEBI" id="CHEBI:57597"/>
        <dbReference type="ChEBI" id="CHEBI:456216"/>
        <dbReference type="EC" id="2.7.1.30"/>
    </reaction>
</comment>
<feature type="binding site" evidence="11">
    <location>
        <position position="84"/>
    </location>
    <ligand>
        <name>sn-glycerol 3-phosphate</name>
        <dbReference type="ChEBI" id="CHEBI:57597"/>
    </ligand>
</feature>
<evidence type="ECO:0000256" key="7">
    <source>
        <dbReference type="ARBA" id="ARBA00022840"/>
    </source>
</evidence>
<dbReference type="EMBL" id="WXEY01000013">
    <property type="protein sequence ID" value="MZP30446.1"/>
    <property type="molecule type" value="Genomic_DNA"/>
</dbReference>
<dbReference type="PANTHER" id="PTHR10196:SF69">
    <property type="entry name" value="GLYCEROL KINASE"/>
    <property type="match status" value="1"/>
</dbReference>
<comment type="subunit">
    <text evidence="10 11">Homotetramer and homodimer (in equilibrium).</text>
</comment>
<dbReference type="PANTHER" id="PTHR10196">
    <property type="entry name" value="SUGAR KINASE"/>
    <property type="match status" value="1"/>
</dbReference>
<evidence type="ECO:0000256" key="5">
    <source>
        <dbReference type="ARBA" id="ARBA00022777"/>
    </source>
</evidence>
<feature type="binding site" evidence="11">
    <location>
        <position position="245"/>
    </location>
    <ligand>
        <name>sn-glycerol 3-phosphate</name>
        <dbReference type="ChEBI" id="CHEBI:57597"/>
    </ligand>
</feature>
<comment type="function">
    <text evidence="9 11">Key enzyme in the regulation of glycerol uptake and metabolism. Catalyzes the phosphorylation of glycerol to yield sn-glycerol 3-phosphate.</text>
</comment>
<feature type="binding site" evidence="11">
    <location>
        <position position="246"/>
    </location>
    <ligand>
        <name>glycerol</name>
        <dbReference type="ChEBI" id="CHEBI:17754"/>
    </ligand>
</feature>
<name>A0A845L415_9FIRM</name>
<dbReference type="GO" id="GO:0005524">
    <property type="term" value="F:ATP binding"/>
    <property type="evidence" value="ECO:0007669"/>
    <property type="project" value="UniProtKB-UniRule"/>
</dbReference>
<evidence type="ECO:0000256" key="10">
    <source>
        <dbReference type="ARBA" id="ARBA00063665"/>
    </source>
</evidence>
<feature type="binding site" evidence="11">
    <location>
        <position position="17"/>
    </location>
    <ligand>
        <name>ADP</name>
        <dbReference type="ChEBI" id="CHEBI:456216"/>
    </ligand>
</feature>
<evidence type="ECO:0000256" key="9">
    <source>
        <dbReference type="ARBA" id="ARBA00054633"/>
    </source>
</evidence>
<evidence type="ECO:0000256" key="2">
    <source>
        <dbReference type="ARBA" id="ARBA00009156"/>
    </source>
</evidence>
<dbReference type="GO" id="GO:0004370">
    <property type="term" value="F:glycerol kinase activity"/>
    <property type="evidence" value="ECO:0007669"/>
    <property type="project" value="UniProtKB-UniRule"/>
</dbReference>
<evidence type="ECO:0000259" key="14">
    <source>
        <dbReference type="Pfam" id="PF02782"/>
    </source>
</evidence>
<dbReference type="SUPFAM" id="SSF53067">
    <property type="entry name" value="Actin-like ATPase domain"/>
    <property type="match status" value="2"/>
</dbReference>
<evidence type="ECO:0000256" key="1">
    <source>
        <dbReference type="ARBA" id="ARBA00005190"/>
    </source>
</evidence>
<dbReference type="UniPathway" id="UPA00618">
    <property type="reaction ID" value="UER00672"/>
</dbReference>
<dbReference type="NCBIfam" id="NF000756">
    <property type="entry name" value="PRK00047.1"/>
    <property type="match status" value="1"/>
</dbReference>
<keyword evidence="4 11" id="KW-0547">Nucleotide-binding</keyword>
<gene>
    <name evidence="11 15" type="primary">glpK</name>
    <name evidence="15" type="ORF">GTO91_12055</name>
</gene>
<organism evidence="15 16">
    <name type="scientific">Heliomicrobium undosum</name>
    <dbReference type="NCBI Taxonomy" id="121734"/>
    <lineage>
        <taxon>Bacteria</taxon>
        <taxon>Bacillati</taxon>
        <taxon>Bacillota</taxon>
        <taxon>Clostridia</taxon>
        <taxon>Eubacteriales</taxon>
        <taxon>Heliobacteriaceae</taxon>
        <taxon>Heliomicrobium</taxon>
    </lineage>
</organism>
<comment type="similarity">
    <text evidence="2 11 12">Belongs to the FGGY kinase family.</text>
</comment>
<keyword evidence="5 11" id="KW-0418">Kinase</keyword>
<dbReference type="InterPro" id="IPR018484">
    <property type="entry name" value="FGGY_N"/>
</dbReference>
<feature type="binding site" evidence="11">
    <location>
        <position position="411"/>
    </location>
    <ligand>
        <name>ADP</name>
        <dbReference type="ChEBI" id="CHEBI:456216"/>
    </ligand>
</feature>
<keyword evidence="16" id="KW-1185">Reference proteome</keyword>
<evidence type="ECO:0000256" key="11">
    <source>
        <dbReference type="HAMAP-Rule" id="MF_00186"/>
    </source>
</evidence>
<feature type="binding site" evidence="11">
    <location>
        <position position="13"/>
    </location>
    <ligand>
        <name>ADP</name>
        <dbReference type="ChEBI" id="CHEBI:456216"/>
    </ligand>
</feature>
<feature type="binding site" evidence="11">
    <location>
        <position position="135"/>
    </location>
    <ligand>
        <name>sn-glycerol 3-phosphate</name>
        <dbReference type="ChEBI" id="CHEBI:57597"/>
    </ligand>
</feature>
<dbReference type="PROSITE" id="PS00445">
    <property type="entry name" value="FGGY_KINASES_2"/>
    <property type="match status" value="1"/>
</dbReference>
<sequence length="500" mass="54798">MSKKYVMALDQGTTSCRAILFDKDSNIVAVAQKEFTQIYPKAGWVEHNADEIWSTQYGVIAELLAKTGVSAEEIASIGITNQRETTVVWEKATGKPVYNAIVWQCRRTTAICDELKARGLEQAFRTKTGLVVDAYFSGTKAKWILDNVEGAREKAEKGELLFGTMDTWLIWKLTAGKVHVTDYSNASRTLMYNIRELKWDEELLAALNVPASMLPEVKPSSEVYGCTDAELFFGHAVPIAGAAGDQQAALFGQACYAPGMAKNTYGTGCFMLMNTGSELYDSKNGLLTTIAWGIEGKVEYALEGSIFIAGAAIQWLRDGLKLIEAAPDSEYFAGKVDDTDGVYMVPAFAGLGAPYWDMRARGAIVGLTRGTTKAHIVRAALEALAYQTKDVLGAMEADSNIKLQALKVDGGAVANNLLMQFQADILGVPVDRPRIIETTALGAAYLAGLAVGFWSSKEELAKRWQLDNRFEVEMAEEKRAKLYGGWKRAVTRSMDWETED</sequence>
<dbReference type="HAMAP" id="MF_00186">
    <property type="entry name" value="Glycerol_kin"/>
    <property type="match status" value="1"/>
</dbReference>
<feature type="binding site" evidence="11">
    <location>
        <position position="310"/>
    </location>
    <ligand>
        <name>ATP</name>
        <dbReference type="ChEBI" id="CHEBI:30616"/>
    </ligand>
</feature>
<dbReference type="RefSeq" id="WP_161258965.1">
    <property type="nucleotide sequence ID" value="NZ_WXEY01000013.1"/>
</dbReference>
<evidence type="ECO:0000256" key="3">
    <source>
        <dbReference type="ARBA" id="ARBA00022679"/>
    </source>
</evidence>
<dbReference type="Proteomes" id="UP000463470">
    <property type="component" value="Unassembled WGS sequence"/>
</dbReference>
<feature type="binding site" evidence="11">
    <location>
        <position position="84"/>
    </location>
    <ligand>
        <name>glycerol</name>
        <dbReference type="ChEBI" id="CHEBI:17754"/>
    </ligand>
</feature>
<keyword evidence="7 11" id="KW-0067">ATP-binding</keyword>
<feature type="binding site" evidence="11">
    <location>
        <position position="15"/>
    </location>
    <ligand>
        <name>ATP</name>
        <dbReference type="ChEBI" id="CHEBI:30616"/>
    </ligand>
</feature>
<keyword evidence="3 11" id="KW-0808">Transferase</keyword>
<keyword evidence="6 11" id="KW-0319">Glycerol metabolism</keyword>
<dbReference type="Pfam" id="PF02782">
    <property type="entry name" value="FGGY_C"/>
    <property type="match status" value="1"/>
</dbReference>
<reference evidence="15 16" key="1">
    <citation type="submission" date="2020-01" db="EMBL/GenBank/DDBJ databases">
        <title>Whole-genome sequence of Heliobacterium undosum DSM 13378.</title>
        <authorList>
            <person name="Kyndt J.A."/>
            <person name="Meyer T.E."/>
        </authorList>
    </citation>
    <scope>NUCLEOTIDE SEQUENCE [LARGE SCALE GENOMIC DNA]</scope>
    <source>
        <strain evidence="15 16">DSM 13378</strain>
    </source>
</reference>
<dbReference type="FunFam" id="3.30.420.40:FF:000008">
    <property type="entry name" value="Glycerol kinase"/>
    <property type="match status" value="1"/>
</dbReference>
<comment type="activity regulation">
    <text evidence="11">Activated by phosphorylation and inhibited by fructose 1,6-bisphosphate (FBP).</text>
</comment>
<feature type="binding site" evidence="11">
    <location>
        <position position="135"/>
    </location>
    <ligand>
        <name>glycerol</name>
        <dbReference type="ChEBI" id="CHEBI:17754"/>
    </ligand>
</feature>
<feature type="binding site" evidence="11">
    <location>
        <position position="314"/>
    </location>
    <ligand>
        <name>ATP</name>
        <dbReference type="ChEBI" id="CHEBI:30616"/>
    </ligand>
</feature>
<proteinExistence type="inferred from homology"/>
<protein>
    <recommendedName>
        <fullName evidence="11">Glycerol kinase</fullName>
        <ecNumber evidence="11">2.7.1.30</ecNumber>
    </recommendedName>
    <alternativeName>
        <fullName evidence="11">ATP:glycerol 3-phosphotransferase</fullName>
    </alternativeName>
    <alternativeName>
        <fullName evidence="11">Glycerokinase</fullName>
        <shortName evidence="11">GK</shortName>
    </alternativeName>
</protein>
<feature type="binding site" evidence="11">
    <location>
        <position position="13"/>
    </location>
    <ligand>
        <name>sn-glycerol 3-phosphate</name>
        <dbReference type="ChEBI" id="CHEBI:57597"/>
    </ligand>
</feature>
<evidence type="ECO:0000313" key="15">
    <source>
        <dbReference type="EMBL" id="MZP30446.1"/>
    </source>
</evidence>
<evidence type="ECO:0000256" key="12">
    <source>
        <dbReference type="RuleBase" id="RU003733"/>
    </source>
</evidence>
<dbReference type="CDD" id="cd07786">
    <property type="entry name" value="FGGY_EcGK_like"/>
    <property type="match status" value="1"/>
</dbReference>
<evidence type="ECO:0000256" key="8">
    <source>
        <dbReference type="ARBA" id="ARBA00052101"/>
    </source>
</evidence>
<evidence type="ECO:0000256" key="4">
    <source>
        <dbReference type="ARBA" id="ARBA00022741"/>
    </source>
</evidence>
<dbReference type="InterPro" id="IPR005999">
    <property type="entry name" value="Glycerol_kin"/>
</dbReference>
<feature type="domain" description="Carbohydrate kinase FGGY N-terminal" evidence="13">
    <location>
        <begin position="5"/>
        <end position="252"/>
    </location>
</feature>